<keyword evidence="7 10" id="KW-0342">GTP-binding</keyword>
<dbReference type="NCBIfam" id="TIGR03598">
    <property type="entry name" value="GTPase_YsxC"/>
    <property type="match status" value="1"/>
</dbReference>
<dbReference type="InterPro" id="IPR019987">
    <property type="entry name" value="GTP-bd_ribosome_bio_YsxC"/>
</dbReference>
<evidence type="ECO:0000313" key="13">
    <source>
        <dbReference type="Proteomes" id="UP000811282"/>
    </source>
</evidence>
<keyword evidence="5 10" id="KW-0547">Nucleotide-binding</keyword>
<dbReference type="InterPro" id="IPR027417">
    <property type="entry name" value="P-loop_NTPase"/>
</dbReference>
<sequence>MAKSYNYQLTHFVTSAPDIRHLPVDSGIEIAFAGRSNAGKSSALNTLTNKKSLARTSKTPGRTQLINLFEVEPGIRLVDLPGYGYAQVPEELKLKWQRALGEYLQMRDSLKCLVVLMDIRHPMKDLDQQMVQWAVDVNIPVLVLLTKADKLASGARKAQLNQVREAALAFMGDVQVEIFSSLKKQGVDTLRHKLDDWFAAIPPALAPQASPEAE</sequence>
<dbReference type="Proteomes" id="UP000811282">
    <property type="component" value="Unassembled WGS sequence"/>
</dbReference>
<keyword evidence="13" id="KW-1185">Reference proteome</keyword>
<keyword evidence="4" id="KW-0479">Metal-binding</keyword>
<comment type="function">
    <text evidence="10">Necessary for normal cell division and for the maintenance of normal septation.</text>
</comment>
<evidence type="ECO:0000256" key="5">
    <source>
        <dbReference type="ARBA" id="ARBA00022741"/>
    </source>
</evidence>
<keyword evidence="6" id="KW-0460">Magnesium</keyword>
<evidence type="ECO:0000256" key="1">
    <source>
        <dbReference type="ARBA" id="ARBA00001946"/>
    </source>
</evidence>
<dbReference type="HAMAP" id="MF_00321">
    <property type="entry name" value="GTPase_EngB"/>
    <property type="match status" value="1"/>
</dbReference>
<keyword evidence="8 10" id="KW-0717">Septation</keyword>
<dbReference type="PROSITE" id="PS51706">
    <property type="entry name" value="G_ENGB"/>
    <property type="match status" value="1"/>
</dbReference>
<organism evidence="12 13">
    <name type="scientific">Candidatus Sodalis endolongispinus</name>
    <dbReference type="NCBI Taxonomy" id="2812662"/>
    <lineage>
        <taxon>Bacteria</taxon>
        <taxon>Pseudomonadati</taxon>
        <taxon>Pseudomonadota</taxon>
        <taxon>Gammaproteobacteria</taxon>
        <taxon>Enterobacterales</taxon>
        <taxon>Bruguierivoracaceae</taxon>
        <taxon>Sodalis</taxon>
    </lineage>
</organism>
<evidence type="ECO:0000256" key="10">
    <source>
        <dbReference type="HAMAP-Rule" id="MF_00321"/>
    </source>
</evidence>
<evidence type="ECO:0000256" key="4">
    <source>
        <dbReference type="ARBA" id="ARBA00022723"/>
    </source>
</evidence>
<dbReference type="EMBL" id="JAFJYC010000001">
    <property type="protein sequence ID" value="MBT9431950.1"/>
    <property type="molecule type" value="Genomic_DNA"/>
</dbReference>
<dbReference type="RefSeq" id="WP_215670040.1">
    <property type="nucleotide sequence ID" value="NZ_JAFJYC010000001.1"/>
</dbReference>
<proteinExistence type="inferred from homology"/>
<dbReference type="PANTHER" id="PTHR11649:SF13">
    <property type="entry name" value="ENGB-TYPE G DOMAIN-CONTAINING PROTEIN"/>
    <property type="match status" value="1"/>
</dbReference>
<evidence type="ECO:0000313" key="12">
    <source>
        <dbReference type="EMBL" id="MBT9431950.1"/>
    </source>
</evidence>
<evidence type="ECO:0000256" key="2">
    <source>
        <dbReference type="ARBA" id="ARBA00009638"/>
    </source>
</evidence>
<dbReference type="PANTHER" id="PTHR11649">
    <property type="entry name" value="MSS1/TRME-RELATED GTP-BINDING PROTEIN"/>
    <property type="match status" value="1"/>
</dbReference>
<evidence type="ECO:0000256" key="3">
    <source>
        <dbReference type="ARBA" id="ARBA00022618"/>
    </source>
</evidence>
<comment type="cofactor">
    <cofactor evidence="1">
        <name>Mg(2+)</name>
        <dbReference type="ChEBI" id="CHEBI:18420"/>
    </cofactor>
</comment>
<evidence type="ECO:0000256" key="7">
    <source>
        <dbReference type="ARBA" id="ARBA00023134"/>
    </source>
</evidence>
<evidence type="ECO:0000259" key="11">
    <source>
        <dbReference type="PROSITE" id="PS51706"/>
    </source>
</evidence>
<evidence type="ECO:0000256" key="9">
    <source>
        <dbReference type="ARBA" id="ARBA00023306"/>
    </source>
</evidence>
<dbReference type="InterPro" id="IPR006073">
    <property type="entry name" value="GTP-bd"/>
</dbReference>
<dbReference type="Pfam" id="PF01926">
    <property type="entry name" value="MMR_HSR1"/>
    <property type="match status" value="1"/>
</dbReference>
<accession>A0ABS5YAB8</accession>
<protein>
    <recommendedName>
        <fullName evidence="10">Probable GTP-binding protein EngB</fullName>
    </recommendedName>
</protein>
<comment type="caution">
    <text evidence="12">The sequence shown here is derived from an EMBL/GenBank/DDBJ whole genome shotgun (WGS) entry which is preliminary data.</text>
</comment>
<evidence type="ECO:0000256" key="6">
    <source>
        <dbReference type="ARBA" id="ARBA00022842"/>
    </source>
</evidence>
<keyword evidence="9 10" id="KW-0131">Cell cycle</keyword>
<name>A0ABS5YAB8_9GAMM</name>
<dbReference type="CDD" id="cd01876">
    <property type="entry name" value="YihA_EngB"/>
    <property type="match status" value="1"/>
</dbReference>
<dbReference type="InterPro" id="IPR030393">
    <property type="entry name" value="G_ENGB_dom"/>
</dbReference>
<comment type="similarity">
    <text evidence="2 10">Belongs to the TRAFAC class TrmE-Era-EngA-EngB-Septin-like GTPase superfamily. EngB GTPase family.</text>
</comment>
<feature type="domain" description="EngB-type G" evidence="11">
    <location>
        <begin position="26"/>
        <end position="200"/>
    </location>
</feature>
<reference evidence="12 13" key="1">
    <citation type="journal article" date="2021" name="Genome Biol. Evol.">
        <title>The evolution of interdependence in a four-way mealybug symbiosis.</title>
        <authorList>
            <person name="Garber A.I."/>
            <person name="Kupper M."/>
            <person name="Laetsch D.R."/>
            <person name="Weldon S.R."/>
            <person name="Ladinsky M.S."/>
            <person name="Bjorkman P.J."/>
            <person name="McCutcheon J.P."/>
        </authorList>
    </citation>
    <scope>NUCLEOTIDE SEQUENCE [LARGE SCALE GENOMIC DNA]</scope>
    <source>
        <strain evidence="12">SOD</strain>
    </source>
</reference>
<dbReference type="SUPFAM" id="SSF52540">
    <property type="entry name" value="P-loop containing nucleoside triphosphate hydrolases"/>
    <property type="match status" value="1"/>
</dbReference>
<gene>
    <name evidence="10" type="primary">engB</name>
    <name evidence="12" type="ORF">JZM24_07010</name>
</gene>
<dbReference type="Gene3D" id="3.40.50.300">
    <property type="entry name" value="P-loop containing nucleotide triphosphate hydrolases"/>
    <property type="match status" value="1"/>
</dbReference>
<evidence type="ECO:0000256" key="8">
    <source>
        <dbReference type="ARBA" id="ARBA00023210"/>
    </source>
</evidence>
<keyword evidence="3 10" id="KW-0132">Cell division</keyword>